<accession>L8H866</accession>
<evidence type="ECO:0000313" key="2">
    <source>
        <dbReference type="Proteomes" id="UP000011083"/>
    </source>
</evidence>
<dbReference type="GeneID" id="14922598"/>
<reference evidence="1 2" key="1">
    <citation type="journal article" date="2013" name="Genome Biol.">
        <title>Genome of Acanthamoeba castellanii highlights extensive lateral gene transfer and early evolution of tyrosine kinase signaling.</title>
        <authorList>
            <person name="Clarke M."/>
            <person name="Lohan A.J."/>
            <person name="Liu B."/>
            <person name="Lagkouvardos I."/>
            <person name="Roy S."/>
            <person name="Zafar N."/>
            <person name="Bertelli C."/>
            <person name="Schilde C."/>
            <person name="Kianianmomeni A."/>
            <person name="Burglin T.R."/>
            <person name="Frech C."/>
            <person name="Turcotte B."/>
            <person name="Kopec K.O."/>
            <person name="Synnott J.M."/>
            <person name="Choo C."/>
            <person name="Paponov I."/>
            <person name="Finkler A."/>
            <person name="Soon Heng Tan C."/>
            <person name="Hutchins A.P."/>
            <person name="Weinmeier T."/>
            <person name="Rattei T."/>
            <person name="Chu J.S."/>
            <person name="Gimenez G."/>
            <person name="Irimia M."/>
            <person name="Rigden D.J."/>
            <person name="Fitzpatrick D.A."/>
            <person name="Lorenzo-Morales J."/>
            <person name="Bateman A."/>
            <person name="Chiu C.H."/>
            <person name="Tang P."/>
            <person name="Hegemann P."/>
            <person name="Fromm H."/>
            <person name="Raoult D."/>
            <person name="Greub G."/>
            <person name="Miranda-Saavedra D."/>
            <person name="Chen N."/>
            <person name="Nash P."/>
            <person name="Ginger M.L."/>
            <person name="Horn M."/>
            <person name="Schaap P."/>
            <person name="Caler L."/>
            <person name="Loftus B."/>
        </authorList>
    </citation>
    <scope>NUCLEOTIDE SEQUENCE [LARGE SCALE GENOMIC DNA]</scope>
    <source>
        <strain evidence="1 2">Neff</strain>
    </source>
</reference>
<dbReference type="RefSeq" id="XP_004346634.1">
    <property type="nucleotide sequence ID" value="XM_004346584.1"/>
</dbReference>
<dbReference type="KEGG" id="acan:ACA1_231560"/>
<gene>
    <name evidence="1" type="ORF">ACA1_231560</name>
</gene>
<dbReference type="EMBL" id="KB007901">
    <property type="protein sequence ID" value="ELR21689.1"/>
    <property type="molecule type" value="Genomic_DNA"/>
</dbReference>
<proteinExistence type="predicted"/>
<organism evidence="1 2">
    <name type="scientific">Acanthamoeba castellanii (strain ATCC 30010 / Neff)</name>
    <dbReference type="NCBI Taxonomy" id="1257118"/>
    <lineage>
        <taxon>Eukaryota</taxon>
        <taxon>Amoebozoa</taxon>
        <taxon>Discosea</taxon>
        <taxon>Longamoebia</taxon>
        <taxon>Centramoebida</taxon>
        <taxon>Acanthamoebidae</taxon>
        <taxon>Acanthamoeba</taxon>
    </lineage>
</organism>
<dbReference type="VEuPathDB" id="AmoebaDB:ACA1_231560"/>
<dbReference type="AlphaFoldDB" id="L8H866"/>
<evidence type="ECO:0000313" key="1">
    <source>
        <dbReference type="EMBL" id="ELR21689.1"/>
    </source>
</evidence>
<sequence>MELSQEKGINELFERAAKLVPGEGKTKALEATAVRLSKEWSAVLEVHEAPDSLVKEVLGVRMAAKEKDLLSGSQKPRRALYKLQLDAPVTSAPEEVQLSMPIKRLSIVGGNRSPAAIPTTGEAERA</sequence>
<protein>
    <submittedName>
        <fullName evidence="1">Uncharacterized protein</fullName>
    </submittedName>
</protein>
<keyword evidence="2" id="KW-1185">Reference proteome</keyword>
<dbReference type="Proteomes" id="UP000011083">
    <property type="component" value="Unassembled WGS sequence"/>
</dbReference>
<name>L8H866_ACACF</name>